<evidence type="ECO:0000313" key="2">
    <source>
        <dbReference type="Proteomes" id="UP001292094"/>
    </source>
</evidence>
<name>A0AAE1PH56_9EUCA</name>
<accession>A0AAE1PH56</accession>
<dbReference type="EMBL" id="JAWZYT010002024">
    <property type="protein sequence ID" value="KAK4307214.1"/>
    <property type="molecule type" value="Genomic_DNA"/>
</dbReference>
<evidence type="ECO:0000313" key="1">
    <source>
        <dbReference type="EMBL" id="KAK4307214.1"/>
    </source>
</evidence>
<keyword evidence="2" id="KW-1185">Reference proteome</keyword>
<dbReference type="Proteomes" id="UP001292094">
    <property type="component" value="Unassembled WGS sequence"/>
</dbReference>
<proteinExistence type="predicted"/>
<reference evidence="1" key="1">
    <citation type="submission" date="2023-11" db="EMBL/GenBank/DDBJ databases">
        <title>Genome assemblies of two species of porcelain crab, Petrolisthes cinctipes and Petrolisthes manimaculis (Anomura: Porcellanidae).</title>
        <authorList>
            <person name="Angst P."/>
        </authorList>
    </citation>
    <scope>NUCLEOTIDE SEQUENCE</scope>
    <source>
        <strain evidence="1">PB745_02</strain>
        <tissue evidence="1">Gill</tissue>
    </source>
</reference>
<dbReference type="AlphaFoldDB" id="A0AAE1PH56"/>
<gene>
    <name evidence="1" type="ORF">Pmani_021009</name>
</gene>
<comment type="caution">
    <text evidence="1">The sequence shown here is derived from an EMBL/GenBank/DDBJ whole genome shotgun (WGS) entry which is preliminary data.</text>
</comment>
<protein>
    <submittedName>
        <fullName evidence="1">Uncharacterized protein</fullName>
    </submittedName>
</protein>
<sequence>MDEIKKVCDKNNMIANPPHHFDVWSVTVGFEGECLMQYWVGEYCYVHALHHSPYHALYHSPNHALYHSPYHALYHSLYHALYHSPNHALYHSLYHALYHSPYHALHHFPYHALYTLPTMFFTTPLATHSTSMT</sequence>
<organism evidence="1 2">
    <name type="scientific">Petrolisthes manimaculis</name>
    <dbReference type="NCBI Taxonomy" id="1843537"/>
    <lineage>
        <taxon>Eukaryota</taxon>
        <taxon>Metazoa</taxon>
        <taxon>Ecdysozoa</taxon>
        <taxon>Arthropoda</taxon>
        <taxon>Crustacea</taxon>
        <taxon>Multicrustacea</taxon>
        <taxon>Malacostraca</taxon>
        <taxon>Eumalacostraca</taxon>
        <taxon>Eucarida</taxon>
        <taxon>Decapoda</taxon>
        <taxon>Pleocyemata</taxon>
        <taxon>Anomura</taxon>
        <taxon>Galatheoidea</taxon>
        <taxon>Porcellanidae</taxon>
        <taxon>Petrolisthes</taxon>
    </lineage>
</organism>